<name>A0A097CS02_9ACTN</name>
<dbReference type="GO" id="GO:0044550">
    <property type="term" value="P:secondary metabolite biosynthetic process"/>
    <property type="evidence" value="ECO:0007669"/>
    <property type="project" value="TreeGrafter"/>
</dbReference>
<reference evidence="4" key="1">
    <citation type="journal article" date="2016" name="Appl. Microbiol. Biotechnol.">
        <title>Anti-MRSA and anti-TB metabolites from marine-derived Verrucosispora sp. MS100047.</title>
        <authorList>
            <person name="Huang P."/>
            <person name="Xie F."/>
            <person name="Ren B."/>
            <person name="Wang Q."/>
            <person name="Wang J."/>
            <person name="Wang Q."/>
            <person name="Abdel-Mageed W.M."/>
            <person name="Liu M."/>
            <person name="Han J."/>
            <person name="Oyeleye A."/>
            <person name="Shen J."/>
            <person name="Song F."/>
            <person name="Dai H."/>
            <person name="Liu X."/>
            <person name="Zhang L."/>
        </authorList>
    </citation>
    <scope>NUCLEOTIDE SEQUENCE</scope>
    <source>
        <strain evidence="4">MS100047</strain>
    </source>
</reference>
<evidence type="ECO:0000313" key="4">
    <source>
        <dbReference type="EMBL" id="AIS85441.1"/>
    </source>
</evidence>
<dbReference type="PANTHER" id="PTHR34069:SF2">
    <property type="entry name" value="BETA-KETOACYL-[ACYL-CARRIER-PROTEIN] SYNTHASE III"/>
    <property type="match status" value="1"/>
</dbReference>
<protein>
    <submittedName>
        <fullName evidence="4">3-oxoacyl-(ACP) synthase III</fullName>
    </submittedName>
</protein>
<organism evidence="4">
    <name type="scientific">Verrucosispora sp. MS100047</name>
    <dbReference type="NCBI Taxonomy" id="1410949"/>
    <lineage>
        <taxon>Bacteria</taxon>
        <taxon>Bacillati</taxon>
        <taxon>Actinomycetota</taxon>
        <taxon>Actinomycetes</taxon>
        <taxon>Micromonosporales</taxon>
        <taxon>Micromonosporaceae</taxon>
        <taxon>Micromonospora</taxon>
    </lineage>
</organism>
<dbReference type="Gene3D" id="3.40.47.10">
    <property type="match status" value="2"/>
</dbReference>
<dbReference type="Pfam" id="PF08541">
    <property type="entry name" value="ACP_syn_III_C"/>
    <property type="match status" value="1"/>
</dbReference>
<evidence type="ECO:0000256" key="2">
    <source>
        <dbReference type="ARBA" id="ARBA00023315"/>
    </source>
</evidence>
<keyword evidence="2" id="KW-0012">Acyltransferase</keyword>
<keyword evidence="1" id="KW-0808">Transferase</keyword>
<evidence type="ECO:0000256" key="1">
    <source>
        <dbReference type="ARBA" id="ARBA00022679"/>
    </source>
</evidence>
<feature type="domain" description="Beta-ketoacyl-[acyl-carrier-protein] synthase III C-terminal" evidence="3">
    <location>
        <begin position="220"/>
        <end position="308"/>
    </location>
</feature>
<evidence type="ECO:0000259" key="3">
    <source>
        <dbReference type="Pfam" id="PF08541"/>
    </source>
</evidence>
<dbReference type="SUPFAM" id="SSF53901">
    <property type="entry name" value="Thiolase-like"/>
    <property type="match status" value="2"/>
</dbReference>
<dbReference type="AlphaFoldDB" id="A0A097CS02"/>
<dbReference type="PANTHER" id="PTHR34069">
    <property type="entry name" value="3-OXOACYL-[ACYL-CARRIER-PROTEIN] SYNTHASE 3"/>
    <property type="match status" value="1"/>
</dbReference>
<dbReference type="InterPro" id="IPR016039">
    <property type="entry name" value="Thiolase-like"/>
</dbReference>
<sequence length="309" mass="33099">MTSILAVASYLPPRSVAVADHLAELGIEVDAGLYQQYYGFGRIRRDPPGNLAEQLVAAGRRLDRLATDAPRVRYLVHAPTIAHTAPYPHTPLWQARAELGLHQALPFTLSQHACASALLAIDTCGRLLAADGDPDALALLLTGEKTFTGVAQFIADSAVLGEGVAAVLIGPGGDRDRVLSYATRTLGEFHEAPELSPRLQEEFQGRYTEVLAEVILAATRQAGLTTADITLVLPHNVNRISWWRVLTRAGLPKSRLFLDNQAELGHCFGADPFLGYQAALASGRLHPGDHYVLTAAGLGATLAATVVRH</sequence>
<gene>
    <name evidence="4" type="ORF">VASRM7_203</name>
</gene>
<accession>A0A097CS02</accession>
<dbReference type="EMBL" id="KF826648">
    <property type="protein sequence ID" value="AIS85441.1"/>
    <property type="molecule type" value="Genomic_DNA"/>
</dbReference>
<proteinExistence type="predicted"/>
<dbReference type="GO" id="GO:0016746">
    <property type="term" value="F:acyltransferase activity"/>
    <property type="evidence" value="ECO:0007669"/>
    <property type="project" value="UniProtKB-KW"/>
</dbReference>
<dbReference type="InterPro" id="IPR013747">
    <property type="entry name" value="ACP_syn_III_C"/>
</dbReference>